<evidence type="ECO:0000256" key="4">
    <source>
        <dbReference type="SAM" id="MobiDB-lite"/>
    </source>
</evidence>
<dbReference type="CDD" id="cd00086">
    <property type="entry name" value="homeodomain"/>
    <property type="match status" value="1"/>
</dbReference>
<dbReference type="PROSITE" id="PS50071">
    <property type="entry name" value="HOMEOBOX_2"/>
    <property type="match status" value="1"/>
</dbReference>
<protein>
    <submittedName>
        <fullName evidence="6">Homeobox domain-containing protein</fullName>
    </submittedName>
</protein>
<proteinExistence type="predicted"/>
<feature type="region of interest" description="Disordered" evidence="4">
    <location>
        <begin position="354"/>
        <end position="373"/>
    </location>
</feature>
<keyword evidence="2 3" id="KW-0238">DNA-binding</keyword>
<evidence type="ECO:0000256" key="1">
    <source>
        <dbReference type="ARBA" id="ARBA00004123"/>
    </source>
</evidence>
<dbReference type="SUPFAM" id="SSF46689">
    <property type="entry name" value="Homeodomain-like"/>
    <property type="match status" value="1"/>
</dbReference>
<feature type="DNA-binding region" description="Homeobox" evidence="2">
    <location>
        <begin position="288"/>
        <end position="347"/>
    </location>
</feature>
<dbReference type="GO" id="GO:0005634">
    <property type="term" value="C:nucleus"/>
    <property type="evidence" value="ECO:0007669"/>
    <property type="project" value="UniProtKB-SubCell"/>
</dbReference>
<evidence type="ECO:0000313" key="6">
    <source>
        <dbReference type="EMBL" id="KAI1714567.1"/>
    </source>
</evidence>
<reference evidence="6" key="1">
    <citation type="submission" date="2022-01" db="EMBL/GenBank/DDBJ databases">
        <title>Genome Sequence Resource for Two Populations of Ditylenchus destructor, the Migratory Endoparasitic Phytonematode.</title>
        <authorList>
            <person name="Zhang H."/>
            <person name="Lin R."/>
            <person name="Xie B."/>
        </authorList>
    </citation>
    <scope>NUCLEOTIDE SEQUENCE</scope>
    <source>
        <strain evidence="6">BazhouSP</strain>
    </source>
</reference>
<feature type="region of interest" description="Disordered" evidence="4">
    <location>
        <begin position="272"/>
        <end position="291"/>
    </location>
</feature>
<feature type="compositionally biased region" description="Low complexity" evidence="4">
    <location>
        <begin position="22"/>
        <end position="31"/>
    </location>
</feature>
<evidence type="ECO:0000256" key="3">
    <source>
        <dbReference type="RuleBase" id="RU000682"/>
    </source>
</evidence>
<keyword evidence="2 3" id="KW-0371">Homeobox</keyword>
<dbReference type="PANTHER" id="PTHR24329:SF543">
    <property type="entry name" value="FI01017P-RELATED"/>
    <property type="match status" value="1"/>
</dbReference>
<sequence>MDIPTSNANNQVPPVTNSELDSNSTSNSVPNSPNPFNLASLLASTASNTGFGVGCSALSTALLTPAVTTSAAMYGNNNGAKSPLNNFLRRMSSSPYLRQPSPLAGLMLPTVELSQSTPSEENPSSPEKAPEFSPESSTPPINSATSASTFFGSLGSPQLAHSNSSNSLLSGQMSGGSLDFGTEDQQQQQNLYLSYVAAAAYNGLFQNSPINNSPIFPDMSTPSTASSVFGQNNLCLPNIGDLFGQQMSVGQALGLQAHNAAVAGLFAADAKGRNGKNGNEQPTDMRKTRRNRTAFSEFQLEKLEECFQRSQYPDVTTREGVSKLIGLPESKVQVWLKNRRAKHRKHLRNLPLEEGSASPATISPIPGSPKMQKQNSVISWHPSSNALASLFPSMLSTGLSSPPGFDAKDLFSTQNLQRSIFENLMGTSQSASFSI</sequence>
<evidence type="ECO:0000259" key="5">
    <source>
        <dbReference type="PROSITE" id="PS50071"/>
    </source>
</evidence>
<evidence type="ECO:0000313" key="7">
    <source>
        <dbReference type="Proteomes" id="UP001201812"/>
    </source>
</evidence>
<dbReference type="SMART" id="SM00389">
    <property type="entry name" value="HOX"/>
    <property type="match status" value="1"/>
</dbReference>
<feature type="compositionally biased region" description="Low complexity" evidence="4">
    <location>
        <begin position="116"/>
        <end position="127"/>
    </location>
</feature>
<name>A0AAD4N1I6_9BILA</name>
<organism evidence="6 7">
    <name type="scientific">Ditylenchus destructor</name>
    <dbReference type="NCBI Taxonomy" id="166010"/>
    <lineage>
        <taxon>Eukaryota</taxon>
        <taxon>Metazoa</taxon>
        <taxon>Ecdysozoa</taxon>
        <taxon>Nematoda</taxon>
        <taxon>Chromadorea</taxon>
        <taxon>Rhabditida</taxon>
        <taxon>Tylenchina</taxon>
        <taxon>Tylenchomorpha</taxon>
        <taxon>Sphaerularioidea</taxon>
        <taxon>Anguinidae</taxon>
        <taxon>Anguininae</taxon>
        <taxon>Ditylenchus</taxon>
    </lineage>
</organism>
<dbReference type="Gene3D" id="1.10.10.60">
    <property type="entry name" value="Homeodomain-like"/>
    <property type="match status" value="1"/>
</dbReference>
<feature type="compositionally biased region" description="Polar residues" evidence="4">
    <location>
        <begin position="1"/>
        <end position="21"/>
    </location>
</feature>
<dbReference type="AlphaFoldDB" id="A0AAD4N1I6"/>
<dbReference type="GO" id="GO:0000977">
    <property type="term" value="F:RNA polymerase II transcription regulatory region sequence-specific DNA binding"/>
    <property type="evidence" value="ECO:0007669"/>
    <property type="project" value="TreeGrafter"/>
</dbReference>
<dbReference type="InterPro" id="IPR050649">
    <property type="entry name" value="Paired_Homeobox_TFs"/>
</dbReference>
<dbReference type="EMBL" id="JAKKPZ010000013">
    <property type="protein sequence ID" value="KAI1714567.1"/>
    <property type="molecule type" value="Genomic_DNA"/>
</dbReference>
<dbReference type="InterPro" id="IPR009057">
    <property type="entry name" value="Homeodomain-like_sf"/>
</dbReference>
<dbReference type="Pfam" id="PF00046">
    <property type="entry name" value="Homeodomain"/>
    <property type="match status" value="1"/>
</dbReference>
<gene>
    <name evidence="6" type="ORF">DdX_08668</name>
</gene>
<keyword evidence="7" id="KW-1185">Reference proteome</keyword>
<dbReference type="Proteomes" id="UP001201812">
    <property type="component" value="Unassembled WGS sequence"/>
</dbReference>
<feature type="region of interest" description="Disordered" evidence="4">
    <location>
        <begin position="113"/>
        <end position="147"/>
    </location>
</feature>
<keyword evidence="2 3" id="KW-0539">Nucleus</keyword>
<dbReference type="GO" id="GO:0000981">
    <property type="term" value="F:DNA-binding transcription factor activity, RNA polymerase II-specific"/>
    <property type="evidence" value="ECO:0007669"/>
    <property type="project" value="TreeGrafter"/>
</dbReference>
<comment type="caution">
    <text evidence="6">The sequence shown here is derived from an EMBL/GenBank/DDBJ whole genome shotgun (WGS) entry which is preliminary data.</text>
</comment>
<comment type="subcellular location">
    <subcellularLocation>
        <location evidence="1 2 3">Nucleus</location>
    </subcellularLocation>
</comment>
<feature type="domain" description="Homeobox" evidence="5">
    <location>
        <begin position="286"/>
        <end position="346"/>
    </location>
</feature>
<dbReference type="InterPro" id="IPR001356">
    <property type="entry name" value="HD"/>
</dbReference>
<evidence type="ECO:0000256" key="2">
    <source>
        <dbReference type="PROSITE-ProRule" id="PRU00108"/>
    </source>
</evidence>
<feature type="compositionally biased region" description="Polar residues" evidence="4">
    <location>
        <begin position="134"/>
        <end position="147"/>
    </location>
</feature>
<dbReference type="PANTHER" id="PTHR24329">
    <property type="entry name" value="HOMEOBOX PROTEIN ARISTALESS"/>
    <property type="match status" value="1"/>
</dbReference>
<feature type="region of interest" description="Disordered" evidence="4">
    <location>
        <begin position="1"/>
        <end position="31"/>
    </location>
</feature>
<accession>A0AAD4N1I6</accession>